<dbReference type="InterPro" id="IPR012338">
    <property type="entry name" value="Beta-lactam/transpept-like"/>
</dbReference>
<evidence type="ECO:0000259" key="1">
    <source>
        <dbReference type="Pfam" id="PF00144"/>
    </source>
</evidence>
<dbReference type="SUPFAM" id="SSF56601">
    <property type="entry name" value="beta-lactamase/transpeptidase-like"/>
    <property type="match status" value="1"/>
</dbReference>
<accession>A0A919XMW7</accession>
<evidence type="ECO:0000313" key="2">
    <source>
        <dbReference type="EMBL" id="GIO34694.1"/>
    </source>
</evidence>
<gene>
    <name evidence="2" type="ORF">J2TS6_58350</name>
</gene>
<dbReference type="RefSeq" id="WP_160045135.1">
    <property type="nucleotide sequence ID" value="NZ_BORQ01000012.1"/>
</dbReference>
<organism evidence="2 3">
    <name type="scientific">Paenibacillus albilobatus</name>
    <dbReference type="NCBI Taxonomy" id="2716884"/>
    <lineage>
        <taxon>Bacteria</taxon>
        <taxon>Bacillati</taxon>
        <taxon>Bacillota</taxon>
        <taxon>Bacilli</taxon>
        <taxon>Bacillales</taxon>
        <taxon>Paenibacillaceae</taxon>
        <taxon>Paenibacillus</taxon>
    </lineage>
</organism>
<dbReference type="Proteomes" id="UP000679779">
    <property type="component" value="Unassembled WGS sequence"/>
</dbReference>
<dbReference type="PANTHER" id="PTHR43283">
    <property type="entry name" value="BETA-LACTAMASE-RELATED"/>
    <property type="match status" value="1"/>
</dbReference>
<dbReference type="InterPro" id="IPR050789">
    <property type="entry name" value="Diverse_Enzym_Activities"/>
</dbReference>
<reference evidence="2" key="1">
    <citation type="submission" date="2021-03" db="EMBL/GenBank/DDBJ databases">
        <title>Antimicrobial resistance genes in bacteria isolated from Japanese honey, and their potential for conferring macrolide and lincosamide resistance in the American foulbrood pathogen Paenibacillus larvae.</title>
        <authorList>
            <person name="Okamoto M."/>
            <person name="Kumagai M."/>
            <person name="Kanamori H."/>
            <person name="Takamatsu D."/>
        </authorList>
    </citation>
    <scope>NUCLEOTIDE SEQUENCE</scope>
    <source>
        <strain evidence="2">J2TS6</strain>
    </source>
</reference>
<evidence type="ECO:0000313" key="3">
    <source>
        <dbReference type="Proteomes" id="UP000679779"/>
    </source>
</evidence>
<sequence>MSIRLTGFVNLLARHHLNVLSARVLQNGAQIAAWDVTRDERRLQHSVSKSFTCMAVGLAIDEGKLSLETKLKDFFPEHAQIRSDVPSSMQPGELTLYNLLRMSSGHDSPPLWAEERATLQEKDWVKHYMSLPLDRPQGEKFTYSSGDTFVISALVQAAVGETVKDYLTPRLFEPLGIHDVAWETSPLGVTLGCAGLSISNEELSRFGQFLLQKGMWQGRQLVPAEWIEFATRKQIDNEGSPDWSQGYGCQFWMCRHDAYRADGARGQLCVVLPGKNAVIAINSEEDDIQGILDAVWAEILPQL</sequence>
<keyword evidence="3" id="KW-1185">Reference proteome</keyword>
<name>A0A919XMW7_9BACL</name>
<dbReference type="PANTHER" id="PTHR43283:SF7">
    <property type="entry name" value="BETA-LACTAMASE-RELATED DOMAIN-CONTAINING PROTEIN"/>
    <property type="match status" value="1"/>
</dbReference>
<dbReference type="Pfam" id="PF00144">
    <property type="entry name" value="Beta-lactamase"/>
    <property type="match status" value="1"/>
</dbReference>
<comment type="caution">
    <text evidence="2">The sequence shown here is derived from an EMBL/GenBank/DDBJ whole genome shotgun (WGS) entry which is preliminary data.</text>
</comment>
<proteinExistence type="predicted"/>
<protein>
    <submittedName>
        <fullName evidence="2">Penicillin-binding protein</fullName>
    </submittedName>
</protein>
<dbReference type="InterPro" id="IPR001466">
    <property type="entry name" value="Beta-lactam-related"/>
</dbReference>
<dbReference type="EMBL" id="BORQ01000012">
    <property type="protein sequence ID" value="GIO34694.1"/>
    <property type="molecule type" value="Genomic_DNA"/>
</dbReference>
<dbReference type="Gene3D" id="3.40.710.10">
    <property type="entry name" value="DD-peptidase/beta-lactamase superfamily"/>
    <property type="match status" value="1"/>
</dbReference>
<feature type="domain" description="Beta-lactamase-related" evidence="1">
    <location>
        <begin position="11"/>
        <end position="283"/>
    </location>
</feature>
<dbReference type="AlphaFoldDB" id="A0A919XMW7"/>